<dbReference type="Proteomes" id="UP001314229">
    <property type="component" value="Unassembled WGS sequence"/>
</dbReference>
<keyword evidence="4" id="KW-1185">Reference proteome</keyword>
<accession>A0AAV1NS97</accession>
<feature type="region of interest" description="Disordered" evidence="1">
    <location>
        <begin position="1"/>
        <end position="33"/>
    </location>
</feature>
<evidence type="ECO:0000256" key="2">
    <source>
        <dbReference type="SAM" id="Phobius"/>
    </source>
</evidence>
<dbReference type="EMBL" id="CAWUFR010000057">
    <property type="protein sequence ID" value="CAK6962340.1"/>
    <property type="molecule type" value="Genomic_DNA"/>
</dbReference>
<evidence type="ECO:0000313" key="4">
    <source>
        <dbReference type="Proteomes" id="UP001314229"/>
    </source>
</evidence>
<sequence>MADQAAQSNVTGHQPTPMSPSHPPLPQLPPTNTGLHIHRANNITLFSICALWLTLAYLAAVGEVTSAERRAGGCFLKIKRRLCF</sequence>
<keyword evidence="2" id="KW-0472">Membrane</keyword>
<keyword evidence="2" id="KW-0812">Transmembrane</keyword>
<reference evidence="3 4" key="1">
    <citation type="submission" date="2024-01" db="EMBL/GenBank/DDBJ databases">
        <authorList>
            <person name="Alioto T."/>
            <person name="Alioto T."/>
            <person name="Gomez Garrido J."/>
        </authorList>
    </citation>
    <scope>NUCLEOTIDE SEQUENCE [LARGE SCALE GENOMIC DNA]</scope>
</reference>
<keyword evidence="2" id="KW-1133">Transmembrane helix</keyword>
<gene>
    <name evidence="3" type="ORF">FSCOSCO3_A030468</name>
</gene>
<name>A0AAV1NS97_SCOSC</name>
<dbReference type="AlphaFoldDB" id="A0AAV1NS97"/>
<evidence type="ECO:0000313" key="3">
    <source>
        <dbReference type="EMBL" id="CAK6962340.1"/>
    </source>
</evidence>
<comment type="caution">
    <text evidence="3">The sequence shown here is derived from an EMBL/GenBank/DDBJ whole genome shotgun (WGS) entry which is preliminary data.</text>
</comment>
<organism evidence="3 4">
    <name type="scientific">Scomber scombrus</name>
    <name type="common">Atlantic mackerel</name>
    <name type="synonym">Scomber vernalis</name>
    <dbReference type="NCBI Taxonomy" id="13677"/>
    <lineage>
        <taxon>Eukaryota</taxon>
        <taxon>Metazoa</taxon>
        <taxon>Chordata</taxon>
        <taxon>Craniata</taxon>
        <taxon>Vertebrata</taxon>
        <taxon>Euteleostomi</taxon>
        <taxon>Actinopterygii</taxon>
        <taxon>Neopterygii</taxon>
        <taxon>Teleostei</taxon>
        <taxon>Neoteleostei</taxon>
        <taxon>Acanthomorphata</taxon>
        <taxon>Pelagiaria</taxon>
        <taxon>Scombriformes</taxon>
        <taxon>Scombridae</taxon>
        <taxon>Scomber</taxon>
    </lineage>
</organism>
<protein>
    <submittedName>
        <fullName evidence="3">Uncharacterized protein</fullName>
    </submittedName>
</protein>
<evidence type="ECO:0000256" key="1">
    <source>
        <dbReference type="SAM" id="MobiDB-lite"/>
    </source>
</evidence>
<feature type="transmembrane region" description="Helical" evidence="2">
    <location>
        <begin position="43"/>
        <end position="61"/>
    </location>
</feature>
<proteinExistence type="predicted"/>
<feature type="compositionally biased region" description="Polar residues" evidence="1">
    <location>
        <begin position="1"/>
        <end position="12"/>
    </location>
</feature>
<feature type="compositionally biased region" description="Pro residues" evidence="1">
    <location>
        <begin position="17"/>
        <end position="29"/>
    </location>
</feature>